<evidence type="ECO:0000256" key="5">
    <source>
        <dbReference type="ARBA" id="ARBA00022525"/>
    </source>
</evidence>
<feature type="signal peptide" evidence="14">
    <location>
        <begin position="1"/>
        <end position="29"/>
    </location>
</feature>
<evidence type="ECO:0000313" key="17">
    <source>
        <dbReference type="Proteomes" id="UP000782241"/>
    </source>
</evidence>
<feature type="domain" description="GH18" evidence="15">
    <location>
        <begin position="50"/>
        <end position="411"/>
    </location>
</feature>
<dbReference type="Gene3D" id="3.10.50.10">
    <property type="match status" value="1"/>
</dbReference>
<evidence type="ECO:0000256" key="10">
    <source>
        <dbReference type="ARBA" id="ARBA00023295"/>
    </source>
</evidence>
<dbReference type="PROSITE" id="PS51910">
    <property type="entry name" value="GH18_2"/>
    <property type="match status" value="1"/>
</dbReference>
<dbReference type="SUPFAM" id="SSF51445">
    <property type="entry name" value="(Trans)glycosidases"/>
    <property type="match status" value="1"/>
</dbReference>
<evidence type="ECO:0000256" key="14">
    <source>
        <dbReference type="SAM" id="SignalP"/>
    </source>
</evidence>
<dbReference type="GO" id="GO:0008843">
    <property type="term" value="F:endochitinase activity"/>
    <property type="evidence" value="ECO:0007669"/>
    <property type="project" value="UniProtKB-EC"/>
</dbReference>
<dbReference type="InterPro" id="IPR017853">
    <property type="entry name" value="GH"/>
</dbReference>
<gene>
    <name evidence="16" type="ORF">KAF25_000611</name>
</gene>
<feature type="compositionally biased region" description="Basic and acidic residues" evidence="13">
    <location>
        <begin position="558"/>
        <end position="579"/>
    </location>
</feature>
<keyword evidence="8" id="KW-0146">Chitin degradation</keyword>
<keyword evidence="5" id="KW-0964">Secreted</keyword>
<organism evidence="16 17">
    <name type="scientific">Fusarium avenaceum</name>
    <dbReference type="NCBI Taxonomy" id="40199"/>
    <lineage>
        <taxon>Eukaryota</taxon>
        <taxon>Fungi</taxon>
        <taxon>Dikarya</taxon>
        <taxon>Ascomycota</taxon>
        <taxon>Pezizomycotina</taxon>
        <taxon>Sordariomycetes</taxon>
        <taxon>Hypocreomycetidae</taxon>
        <taxon>Hypocreales</taxon>
        <taxon>Nectriaceae</taxon>
        <taxon>Fusarium</taxon>
        <taxon>Fusarium tricinctum species complex</taxon>
    </lineage>
</organism>
<keyword evidence="10 12" id="KW-0326">Glycosidase</keyword>
<feature type="chain" id="PRO_5040175287" description="chitinase" evidence="14">
    <location>
        <begin position="30"/>
        <end position="1120"/>
    </location>
</feature>
<keyword evidence="11" id="KW-0624">Polysaccharide degradation</keyword>
<feature type="region of interest" description="Disordered" evidence="13">
    <location>
        <begin position="558"/>
        <end position="599"/>
    </location>
</feature>
<dbReference type="PROSITE" id="PS01095">
    <property type="entry name" value="GH18_1"/>
    <property type="match status" value="1"/>
</dbReference>
<dbReference type="GO" id="GO:0006032">
    <property type="term" value="P:chitin catabolic process"/>
    <property type="evidence" value="ECO:0007669"/>
    <property type="project" value="UniProtKB-KW"/>
</dbReference>
<evidence type="ECO:0000256" key="4">
    <source>
        <dbReference type="ARBA" id="ARBA00012729"/>
    </source>
</evidence>
<keyword evidence="7 12" id="KW-0378">Hydrolase</keyword>
<dbReference type="Pfam" id="PF00704">
    <property type="entry name" value="Glyco_hydro_18"/>
    <property type="match status" value="1"/>
</dbReference>
<dbReference type="PANTHER" id="PTHR11177">
    <property type="entry name" value="CHITINASE"/>
    <property type="match status" value="1"/>
</dbReference>
<dbReference type="InterPro" id="IPR011583">
    <property type="entry name" value="Chitinase_II/V-like_cat"/>
</dbReference>
<evidence type="ECO:0000256" key="8">
    <source>
        <dbReference type="ARBA" id="ARBA00023024"/>
    </source>
</evidence>
<evidence type="ECO:0000256" key="9">
    <source>
        <dbReference type="ARBA" id="ARBA00023277"/>
    </source>
</evidence>
<dbReference type="AlphaFoldDB" id="A0A9P7GZ00"/>
<comment type="subcellular location">
    <subcellularLocation>
        <location evidence="2">Secreted</location>
    </subcellularLocation>
</comment>
<dbReference type="Proteomes" id="UP000782241">
    <property type="component" value="Unassembled WGS sequence"/>
</dbReference>
<evidence type="ECO:0000313" key="16">
    <source>
        <dbReference type="EMBL" id="KAG5659409.1"/>
    </source>
</evidence>
<dbReference type="SMART" id="SM00636">
    <property type="entry name" value="Glyco_18"/>
    <property type="match status" value="1"/>
</dbReference>
<evidence type="ECO:0000256" key="6">
    <source>
        <dbReference type="ARBA" id="ARBA00022729"/>
    </source>
</evidence>
<dbReference type="FunFam" id="3.10.50.10:FF:000005">
    <property type="entry name" value="Endochitinase B1"/>
    <property type="match status" value="1"/>
</dbReference>
<dbReference type="InterPro" id="IPR001680">
    <property type="entry name" value="WD40_rpt"/>
</dbReference>
<comment type="similarity">
    <text evidence="3">Belongs to the glycosyl hydrolase 18 family. Chitinase class V subfamily.</text>
</comment>
<evidence type="ECO:0000256" key="1">
    <source>
        <dbReference type="ARBA" id="ARBA00000822"/>
    </source>
</evidence>
<dbReference type="EC" id="3.2.1.14" evidence="4"/>
<dbReference type="GO" id="GO:0000272">
    <property type="term" value="P:polysaccharide catabolic process"/>
    <property type="evidence" value="ECO:0007669"/>
    <property type="project" value="UniProtKB-KW"/>
</dbReference>
<keyword evidence="17" id="KW-1185">Reference proteome</keyword>
<evidence type="ECO:0000256" key="12">
    <source>
        <dbReference type="RuleBase" id="RU000489"/>
    </source>
</evidence>
<dbReference type="FunFam" id="3.20.20.80:FF:000075">
    <property type="entry name" value="Sporulation-specific chitinase"/>
    <property type="match status" value="1"/>
</dbReference>
<dbReference type="GO" id="GO:0008061">
    <property type="term" value="F:chitin binding"/>
    <property type="evidence" value="ECO:0007669"/>
    <property type="project" value="InterPro"/>
</dbReference>
<dbReference type="InterPro" id="IPR036322">
    <property type="entry name" value="WD40_repeat_dom_sf"/>
</dbReference>
<dbReference type="SUPFAM" id="SSF54556">
    <property type="entry name" value="Chitinase insertion domain"/>
    <property type="match status" value="1"/>
</dbReference>
<proteinExistence type="inferred from homology"/>
<evidence type="ECO:0000256" key="11">
    <source>
        <dbReference type="ARBA" id="ARBA00023326"/>
    </source>
</evidence>
<dbReference type="SUPFAM" id="SSF50978">
    <property type="entry name" value="WD40 repeat-like"/>
    <property type="match status" value="1"/>
</dbReference>
<comment type="caution">
    <text evidence="16">The sequence shown here is derived from an EMBL/GenBank/DDBJ whole genome shotgun (WGS) entry which is preliminary data.</text>
</comment>
<dbReference type="SMART" id="SM00320">
    <property type="entry name" value="WD40"/>
    <property type="match status" value="2"/>
</dbReference>
<dbReference type="InterPro" id="IPR001223">
    <property type="entry name" value="Glyco_hydro18_cat"/>
</dbReference>
<dbReference type="Gene3D" id="3.20.20.80">
    <property type="entry name" value="Glycosidases"/>
    <property type="match status" value="1"/>
</dbReference>
<evidence type="ECO:0000259" key="15">
    <source>
        <dbReference type="PROSITE" id="PS51910"/>
    </source>
</evidence>
<dbReference type="EMBL" id="JAGPUO010000012">
    <property type="protein sequence ID" value="KAG5659409.1"/>
    <property type="molecule type" value="Genomic_DNA"/>
</dbReference>
<feature type="non-terminal residue" evidence="16">
    <location>
        <position position="1"/>
    </location>
</feature>
<name>A0A9P7GZ00_9HYPO</name>
<evidence type="ECO:0000256" key="13">
    <source>
        <dbReference type="SAM" id="MobiDB-lite"/>
    </source>
</evidence>
<dbReference type="InterPro" id="IPR050314">
    <property type="entry name" value="Glycosyl_Hydrlase_18"/>
</dbReference>
<reference evidence="16" key="1">
    <citation type="submission" date="2021-04" db="EMBL/GenBank/DDBJ databases">
        <title>Draft genome of Fusarium avenaceum strain F156N33, isolated from an atmospheric sample in Virginia.</title>
        <authorList>
            <person name="Yang S."/>
            <person name="Vinatzer B.A."/>
            <person name="Coleman J."/>
        </authorList>
    </citation>
    <scope>NUCLEOTIDE SEQUENCE</scope>
    <source>
        <strain evidence="16">F156N33</strain>
    </source>
</reference>
<dbReference type="CDD" id="cd06548">
    <property type="entry name" value="GH18_chitinase"/>
    <property type="match status" value="1"/>
</dbReference>
<comment type="catalytic activity">
    <reaction evidence="1">
        <text>Random endo-hydrolysis of N-acetyl-beta-D-glucosaminide (1-&gt;4)-beta-linkages in chitin and chitodextrins.</text>
        <dbReference type="EC" id="3.2.1.14"/>
    </reaction>
</comment>
<dbReference type="PANTHER" id="PTHR11177:SF317">
    <property type="entry name" value="CHITINASE 12-RELATED"/>
    <property type="match status" value="1"/>
</dbReference>
<protein>
    <recommendedName>
        <fullName evidence="4">chitinase</fullName>
        <ecNumber evidence="4">3.2.1.14</ecNumber>
    </recommendedName>
</protein>
<feature type="compositionally biased region" description="Basic and acidic residues" evidence="13">
    <location>
        <begin position="587"/>
        <end position="599"/>
    </location>
</feature>
<dbReference type="InterPro" id="IPR029070">
    <property type="entry name" value="Chitinase_insertion_sf"/>
</dbReference>
<accession>A0A9P7GZ00</accession>
<dbReference type="Gene3D" id="2.130.10.10">
    <property type="entry name" value="YVTN repeat-like/Quinoprotein amine dehydrogenase"/>
    <property type="match status" value="2"/>
</dbReference>
<sequence length="1120" mass="125929">TASFRMKHTMLIFLVRSLAIFAFLRAASCHAMPPEHFVQQTEIAQQNPNHTNTVYFVNWGINGRNFQPQDLDATQISHVLYAFLNVKSDGTVYTGDSYADLEKHYEGDRWDEEGSNAYGCVKQLFLLKKSHRHLKVLLSIGGWTWSTNFPSAASTPENRARFAKSSVTLMKDWGFDGIDVDWEYPGDDTEATNFDLLLLAVRDELDVYANQHAHGHHFLLSIAAPAGRDKYEKLHLTNIGVIVDQVNLMAYDYSGSWNRISGHNANLFPYERSANDFNTDKAINAYLNADVPAEKVVLGMPIYGRSFEGNSGLGESYSDVGQGSWERGVWDYKALPKPGAHILFDKDAQAYYSYDYSTHELISYDTPDVVRKKVDYILDRGLGGSMFWEASADKEGNDSLISISSKSLGNLDLTENWLDFSESRYINVASGMVEDYERPPRHPQLSRRKYSVDLRTPSLLDSGYFSTDDTCECPQNHRKRCFPSFDGSSIDEFPASKFLENELQISTPIVKREEDSLELLKTPETRRPRERAEVVSPFIYSRSSGRWPLKNKRVDANRRKLDRYVPKRDHISPSSERYRTTKQSQDLSRDERLKRDKSASADPFVLKRRVLDPDPRFPFRVDDSNLERGMALGQLPQNRGGDRQVSLGAMWSVGGVAPSTIAVDDGQGHLVRRGTNARVFPTPFQESLISTSVEKEKHEGRIASALEIDQIRRVLDVVQGQRIPQSPRQHTLHTNYSQTSWNGYQWVNKEEWSIPLRPARRRLLPAAPFRVLDAPNLKDDFYCSPLAYSYTAHALVVCLGNLLYTWSEFRGVQLIHGGKAVLGIGHSDGIVLFQSLFDTLPRFEVRQTFPISCVSWRPICTLRPSKDPLNPGVEVQTEDLVVGDEMGNIYYYVVEWPLGWEVTRDTWPGAISLIAKIGNIHCQQVCGLAWSNDGRMFASGGNDNLCCLFDADQVVGRRNDLPRTGNGYVARIEAGSAYGGIEISVTKLLSLAASDDGPVRSFTAQLRPLPTATDTVRYLGPGIERHRWNHGAAVKAIAFCPWRRELVATGGGSNDKCIHFFHTPSGAALATISVSAQVTSLIWNTTRREIAATFGYASPEHPYRVSVFSWPECKQVAAIP</sequence>
<dbReference type="GO" id="GO:0005576">
    <property type="term" value="C:extracellular region"/>
    <property type="evidence" value="ECO:0007669"/>
    <property type="project" value="UniProtKB-SubCell"/>
</dbReference>
<dbReference type="InterPro" id="IPR001579">
    <property type="entry name" value="Glyco_hydro_18_chit_AS"/>
</dbReference>
<dbReference type="InterPro" id="IPR015943">
    <property type="entry name" value="WD40/YVTN_repeat-like_dom_sf"/>
</dbReference>
<evidence type="ECO:0000256" key="7">
    <source>
        <dbReference type="ARBA" id="ARBA00022801"/>
    </source>
</evidence>
<evidence type="ECO:0000256" key="3">
    <source>
        <dbReference type="ARBA" id="ARBA00008682"/>
    </source>
</evidence>
<evidence type="ECO:0000256" key="2">
    <source>
        <dbReference type="ARBA" id="ARBA00004613"/>
    </source>
</evidence>
<keyword evidence="6 14" id="KW-0732">Signal</keyword>
<keyword evidence="9" id="KW-0119">Carbohydrate metabolism</keyword>